<feature type="compositionally biased region" description="Low complexity" evidence="11">
    <location>
        <begin position="491"/>
        <end position="518"/>
    </location>
</feature>
<dbReference type="Pfam" id="PF00672">
    <property type="entry name" value="HAMP"/>
    <property type="match status" value="1"/>
</dbReference>
<dbReference type="SUPFAM" id="SSF55874">
    <property type="entry name" value="ATPase domain of HSP90 chaperone/DNA topoisomerase II/histidine kinase"/>
    <property type="match status" value="1"/>
</dbReference>
<dbReference type="CDD" id="cd06225">
    <property type="entry name" value="HAMP"/>
    <property type="match status" value="1"/>
</dbReference>
<keyword evidence="9" id="KW-0902">Two-component regulatory system</keyword>
<dbReference type="PROSITE" id="PS50109">
    <property type="entry name" value="HIS_KIN"/>
    <property type="match status" value="1"/>
</dbReference>
<keyword evidence="8 12" id="KW-1133">Transmembrane helix</keyword>
<dbReference type="PANTHER" id="PTHR45436:SF5">
    <property type="entry name" value="SENSOR HISTIDINE KINASE TRCS"/>
    <property type="match status" value="1"/>
</dbReference>
<dbReference type="InterPro" id="IPR036890">
    <property type="entry name" value="HATPase_C_sf"/>
</dbReference>
<evidence type="ECO:0000313" key="15">
    <source>
        <dbReference type="EMBL" id="RPF27486.1"/>
    </source>
</evidence>
<dbReference type="SMART" id="SM00304">
    <property type="entry name" value="HAMP"/>
    <property type="match status" value="1"/>
</dbReference>
<dbReference type="CDD" id="cd00082">
    <property type="entry name" value="HisKA"/>
    <property type="match status" value="1"/>
</dbReference>
<dbReference type="EMBL" id="RKRA01000001">
    <property type="protein sequence ID" value="RPF27486.1"/>
    <property type="molecule type" value="Genomic_DNA"/>
</dbReference>
<evidence type="ECO:0000256" key="2">
    <source>
        <dbReference type="ARBA" id="ARBA00004236"/>
    </source>
</evidence>
<proteinExistence type="predicted"/>
<evidence type="ECO:0000256" key="3">
    <source>
        <dbReference type="ARBA" id="ARBA00012438"/>
    </source>
</evidence>
<dbReference type="GO" id="GO:0000155">
    <property type="term" value="F:phosphorelay sensor kinase activity"/>
    <property type="evidence" value="ECO:0007669"/>
    <property type="project" value="InterPro"/>
</dbReference>
<dbReference type="GO" id="GO:0005886">
    <property type="term" value="C:plasma membrane"/>
    <property type="evidence" value="ECO:0007669"/>
    <property type="project" value="UniProtKB-SubCell"/>
</dbReference>
<dbReference type="Gene3D" id="1.10.287.130">
    <property type="match status" value="1"/>
</dbReference>
<dbReference type="InterPro" id="IPR005467">
    <property type="entry name" value="His_kinase_dom"/>
</dbReference>
<name>A0A3N4Z6P8_9MICO</name>
<evidence type="ECO:0000313" key="16">
    <source>
        <dbReference type="Proteomes" id="UP000280726"/>
    </source>
</evidence>
<dbReference type="Gene3D" id="3.30.565.10">
    <property type="entry name" value="Histidine kinase-like ATPase, C-terminal domain"/>
    <property type="match status" value="1"/>
</dbReference>
<protein>
    <recommendedName>
        <fullName evidence="3">histidine kinase</fullName>
        <ecNumber evidence="3">2.7.13.3</ecNumber>
    </recommendedName>
</protein>
<dbReference type="Gene3D" id="6.10.340.10">
    <property type="match status" value="1"/>
</dbReference>
<dbReference type="SUPFAM" id="SSF158472">
    <property type="entry name" value="HAMP domain-like"/>
    <property type="match status" value="1"/>
</dbReference>
<evidence type="ECO:0000256" key="10">
    <source>
        <dbReference type="ARBA" id="ARBA00023136"/>
    </source>
</evidence>
<dbReference type="InterPro" id="IPR003660">
    <property type="entry name" value="HAMP_dom"/>
</dbReference>
<evidence type="ECO:0000256" key="12">
    <source>
        <dbReference type="SAM" id="Phobius"/>
    </source>
</evidence>
<dbReference type="AlphaFoldDB" id="A0A3N4Z6P8"/>
<evidence type="ECO:0000256" key="11">
    <source>
        <dbReference type="SAM" id="MobiDB-lite"/>
    </source>
</evidence>
<dbReference type="PROSITE" id="PS50885">
    <property type="entry name" value="HAMP"/>
    <property type="match status" value="1"/>
</dbReference>
<keyword evidence="6 12" id="KW-0812">Transmembrane</keyword>
<evidence type="ECO:0000256" key="4">
    <source>
        <dbReference type="ARBA" id="ARBA00022553"/>
    </source>
</evidence>
<dbReference type="PRINTS" id="PR00344">
    <property type="entry name" value="BCTRLSENSOR"/>
</dbReference>
<keyword evidence="5" id="KW-0808">Transferase</keyword>
<evidence type="ECO:0000256" key="7">
    <source>
        <dbReference type="ARBA" id="ARBA00022777"/>
    </source>
</evidence>
<dbReference type="CDD" id="cd00075">
    <property type="entry name" value="HATPase"/>
    <property type="match status" value="1"/>
</dbReference>
<feature type="transmembrane region" description="Helical" evidence="12">
    <location>
        <begin position="185"/>
        <end position="204"/>
    </location>
</feature>
<dbReference type="SUPFAM" id="SSF47384">
    <property type="entry name" value="Homodimeric domain of signal transducing histidine kinase"/>
    <property type="match status" value="1"/>
</dbReference>
<dbReference type="SMART" id="SM00387">
    <property type="entry name" value="HATPase_c"/>
    <property type="match status" value="1"/>
</dbReference>
<feature type="region of interest" description="Disordered" evidence="11">
    <location>
        <begin position="484"/>
        <end position="518"/>
    </location>
</feature>
<keyword evidence="7 15" id="KW-0418">Kinase</keyword>
<dbReference type="PANTHER" id="PTHR45436">
    <property type="entry name" value="SENSOR HISTIDINE KINASE YKOH"/>
    <property type="match status" value="1"/>
</dbReference>
<comment type="catalytic activity">
    <reaction evidence="1">
        <text>ATP + protein L-histidine = ADP + protein N-phospho-L-histidine.</text>
        <dbReference type="EC" id="2.7.13.3"/>
    </reaction>
</comment>
<sequence length="518" mass="55639">MRAPRRALTVRARILATVLSITALALLVAGGTAYLLQRDQVDDAIDESLARSVAEFRTFADADPVDPDTGRPYPDVKEFLRAAIGQEVPATNEGWLGFVGDRLELVSVVSAGGVDLDDDAVLIERLSSMAGEDKGVTTTLTTPTSQYRLSIVPVSDENGATTGALAVVWDHSAQTSAVVDTFRRYVLVSVAALVLLAVVGWRLAGRLLSPLRRLRETAEQISDTDLSGRIDVQGDDDLSDLARTVNAMLARLEEAFLSQRRLLDDAGHELRTPITVIRGHLELMDPTDPEDAAATRELALAELDRMHRLTDDLVVLAKADQPDFVQPVRTSIGRLTDDTLDRARTLGTRRWRVDARLEADVEVDAQRLTQAWLQLAANAVKFSEEGSTVALGSALHEGRLLLWVRDEGVGVAPQERERIFQRFARARTPGPAREGSGLGLAIVSAITQAHGGHVRLDSEPGAGSVFVLDLPARGAVTGPPTEELAVPGSPRTGVVGTERGAVRAARGAAPSGRRTGRS</sequence>
<dbReference type="SMART" id="SM00388">
    <property type="entry name" value="HisKA"/>
    <property type="match status" value="1"/>
</dbReference>
<evidence type="ECO:0000256" key="6">
    <source>
        <dbReference type="ARBA" id="ARBA00022692"/>
    </source>
</evidence>
<dbReference type="Proteomes" id="UP000280726">
    <property type="component" value="Unassembled WGS sequence"/>
</dbReference>
<comment type="subcellular location">
    <subcellularLocation>
        <location evidence="2">Cell membrane</location>
    </subcellularLocation>
</comment>
<evidence type="ECO:0000256" key="8">
    <source>
        <dbReference type="ARBA" id="ARBA00022989"/>
    </source>
</evidence>
<reference evidence="15 16" key="1">
    <citation type="submission" date="2018-11" db="EMBL/GenBank/DDBJ databases">
        <title>Sequencing the genomes of 1000 actinobacteria strains.</title>
        <authorList>
            <person name="Klenk H.-P."/>
        </authorList>
    </citation>
    <scope>NUCLEOTIDE SEQUENCE [LARGE SCALE GENOMIC DNA]</scope>
    <source>
        <strain evidence="15 16">DSM 14418</strain>
    </source>
</reference>
<dbReference type="InterPro" id="IPR003661">
    <property type="entry name" value="HisK_dim/P_dom"/>
</dbReference>
<comment type="caution">
    <text evidence="15">The sequence shown here is derived from an EMBL/GenBank/DDBJ whole genome shotgun (WGS) entry which is preliminary data.</text>
</comment>
<evidence type="ECO:0000256" key="5">
    <source>
        <dbReference type="ARBA" id="ARBA00022679"/>
    </source>
</evidence>
<dbReference type="InterPro" id="IPR003594">
    <property type="entry name" value="HATPase_dom"/>
</dbReference>
<keyword evidence="16" id="KW-1185">Reference proteome</keyword>
<dbReference type="RefSeq" id="WP_123917049.1">
    <property type="nucleotide sequence ID" value="NZ_RKRA01000001.1"/>
</dbReference>
<dbReference type="Pfam" id="PF00512">
    <property type="entry name" value="HisKA"/>
    <property type="match status" value="1"/>
</dbReference>
<organism evidence="15 16">
    <name type="scientific">Georgenia muralis</name>
    <dbReference type="NCBI Taxonomy" id="154117"/>
    <lineage>
        <taxon>Bacteria</taxon>
        <taxon>Bacillati</taxon>
        <taxon>Actinomycetota</taxon>
        <taxon>Actinomycetes</taxon>
        <taxon>Micrococcales</taxon>
        <taxon>Bogoriellaceae</taxon>
        <taxon>Georgenia</taxon>
    </lineage>
</organism>
<feature type="transmembrane region" description="Helical" evidence="12">
    <location>
        <begin position="12"/>
        <end position="36"/>
    </location>
</feature>
<evidence type="ECO:0000259" key="13">
    <source>
        <dbReference type="PROSITE" id="PS50109"/>
    </source>
</evidence>
<evidence type="ECO:0000259" key="14">
    <source>
        <dbReference type="PROSITE" id="PS50885"/>
    </source>
</evidence>
<dbReference type="EC" id="2.7.13.3" evidence="3"/>
<dbReference type="InterPro" id="IPR036097">
    <property type="entry name" value="HisK_dim/P_sf"/>
</dbReference>
<evidence type="ECO:0000256" key="1">
    <source>
        <dbReference type="ARBA" id="ARBA00000085"/>
    </source>
</evidence>
<feature type="domain" description="HAMP" evidence="14">
    <location>
        <begin position="205"/>
        <end position="257"/>
    </location>
</feature>
<accession>A0A3N4Z6P8</accession>
<feature type="domain" description="Histidine kinase" evidence="13">
    <location>
        <begin position="265"/>
        <end position="474"/>
    </location>
</feature>
<dbReference type="Pfam" id="PF02518">
    <property type="entry name" value="HATPase_c"/>
    <property type="match status" value="1"/>
</dbReference>
<evidence type="ECO:0000256" key="9">
    <source>
        <dbReference type="ARBA" id="ARBA00023012"/>
    </source>
</evidence>
<dbReference type="InterPro" id="IPR004358">
    <property type="entry name" value="Sig_transdc_His_kin-like_C"/>
</dbReference>
<dbReference type="InterPro" id="IPR050428">
    <property type="entry name" value="TCS_sensor_his_kinase"/>
</dbReference>
<keyword evidence="10 12" id="KW-0472">Membrane</keyword>
<gene>
    <name evidence="15" type="ORF">EDD32_1972</name>
</gene>
<keyword evidence="4" id="KW-0597">Phosphoprotein</keyword>
<dbReference type="OrthoDB" id="9786919at2"/>